<evidence type="ECO:0000313" key="2">
    <source>
        <dbReference type="Proteomes" id="UP000632222"/>
    </source>
</evidence>
<dbReference type="RefSeq" id="WP_189005515.1">
    <property type="nucleotide sequence ID" value="NZ_BMOD01000019.1"/>
</dbReference>
<evidence type="ECO:0000313" key="1">
    <source>
        <dbReference type="EMBL" id="GGJ48786.1"/>
    </source>
</evidence>
<organism evidence="1 2">
    <name type="scientific">Deinococcus roseus</name>
    <dbReference type="NCBI Taxonomy" id="392414"/>
    <lineage>
        <taxon>Bacteria</taxon>
        <taxon>Thermotogati</taxon>
        <taxon>Deinococcota</taxon>
        <taxon>Deinococci</taxon>
        <taxon>Deinococcales</taxon>
        <taxon>Deinococcaceae</taxon>
        <taxon>Deinococcus</taxon>
    </lineage>
</organism>
<comment type="caution">
    <text evidence="1">The sequence shown here is derived from an EMBL/GenBank/DDBJ whole genome shotgun (WGS) entry which is preliminary data.</text>
</comment>
<keyword evidence="2" id="KW-1185">Reference proteome</keyword>
<reference evidence="2" key="1">
    <citation type="journal article" date="2019" name="Int. J. Syst. Evol. Microbiol.">
        <title>The Global Catalogue of Microorganisms (GCM) 10K type strain sequencing project: providing services to taxonomists for standard genome sequencing and annotation.</title>
        <authorList>
            <consortium name="The Broad Institute Genomics Platform"/>
            <consortium name="The Broad Institute Genome Sequencing Center for Infectious Disease"/>
            <person name="Wu L."/>
            <person name="Ma J."/>
        </authorList>
    </citation>
    <scope>NUCLEOTIDE SEQUENCE [LARGE SCALE GENOMIC DNA]</scope>
    <source>
        <strain evidence="2">JCM 14370</strain>
    </source>
</reference>
<accession>A0ABQ2D7Q5</accession>
<name>A0ABQ2D7Q5_9DEIO</name>
<sequence length="100" mass="10737">MSKQVSPELRAKYDEIFMQVILGTQAEAQTTQPQAPGNLAAMFHKEQVADALQQCAVLIAAWNRGEIDTRAIGKCAASLKGLGLTAAAERIENLVKIDGI</sequence>
<dbReference type="EMBL" id="BMOD01000019">
    <property type="protein sequence ID" value="GGJ48786.1"/>
    <property type="molecule type" value="Genomic_DNA"/>
</dbReference>
<gene>
    <name evidence="1" type="ORF">GCM10008938_38540</name>
</gene>
<dbReference type="Proteomes" id="UP000632222">
    <property type="component" value="Unassembled WGS sequence"/>
</dbReference>
<protein>
    <submittedName>
        <fullName evidence="1">Uncharacterized protein</fullName>
    </submittedName>
</protein>
<proteinExistence type="predicted"/>